<proteinExistence type="predicted"/>
<sequence length="613" mass="70562">MACPNERFLRSRSDPTGGGRMLSLDTKLKILERLSKGEGTASIARSFGLKESIIRSARKHGLRIRHTSQGPSSAPTNRRRRIKGPHLHRIERELACWIEKQNRLQISIDVTAVREKAVALHRKLQEETCSLSVLQEKFVASPGWFEKFKIRQQVHESYSCSDLENDGDDFLEIKHEPLEIYISEDESEKNISGTSYHDVMYDISQDNTLGPVIMTCEGAYQSQIMFPGNTRAESYLMQLQQVVQEGGYTPDQVFYASKTGLFWKRLPSNTFISKVEMSSPGYKARNDRFTLLLCTNMSGNLRLKPLLVYHTVKPRDLNVTSYQMLPVHWRFDRKASMTTMLFEDWFVNCAIPEVSAYCKMKNLEEKALILVDSVINQPELVNEFHPNIKVMFLQSNISSLLQPVDQGVIAQFKRIYTKSLLQKLMFFTEGRDEELVESFWSNYSMKEALFNIRDSWMSVEIPVFNEIWRSVCPHSIHDFVGFPNITREIQEIIELANKIPGRGFAEITEDDIMEHLESHMEELTAEEVAEQVKASQEDDDDQEITAASSMLTSSELKQVIKVLYETEQVLIEKERNPFRLEHSLPHLKSLKAIYIDALKKTEKRQSGTSYCKA</sequence>
<accession>A0A3R7PKV5</accession>
<dbReference type="GO" id="GO:0005634">
    <property type="term" value="C:nucleus"/>
    <property type="evidence" value="ECO:0007669"/>
    <property type="project" value="UniProtKB-SubCell"/>
</dbReference>
<dbReference type="GO" id="GO:0003677">
    <property type="term" value="F:DNA binding"/>
    <property type="evidence" value="ECO:0007669"/>
    <property type="project" value="UniProtKB-KW"/>
</dbReference>
<evidence type="ECO:0000256" key="1">
    <source>
        <dbReference type="ARBA" id="ARBA00004123"/>
    </source>
</evidence>
<dbReference type="InterPro" id="IPR009057">
    <property type="entry name" value="Homeodomain-like_sf"/>
</dbReference>
<dbReference type="Pfam" id="PF03221">
    <property type="entry name" value="HTH_Tnp_Tc5"/>
    <property type="match status" value="1"/>
</dbReference>
<dbReference type="Pfam" id="PF03184">
    <property type="entry name" value="DDE_1"/>
    <property type="match status" value="1"/>
</dbReference>
<dbReference type="OrthoDB" id="6336277at2759"/>
<comment type="subcellular location">
    <subcellularLocation>
        <location evidence="1">Nucleus</location>
    </subcellularLocation>
</comment>
<dbReference type="InterPro" id="IPR006600">
    <property type="entry name" value="HTH_CenpB_DNA-bd_dom"/>
</dbReference>
<feature type="region of interest" description="Disordered" evidence="3">
    <location>
        <begin position="61"/>
        <end position="83"/>
    </location>
</feature>
<name>A0A3R7PKV5_PENVA</name>
<evidence type="ECO:0000259" key="4">
    <source>
        <dbReference type="PROSITE" id="PS51253"/>
    </source>
</evidence>
<feature type="compositionally biased region" description="Polar residues" evidence="3">
    <location>
        <begin position="67"/>
        <end position="76"/>
    </location>
</feature>
<keyword evidence="6" id="KW-1185">Reference proteome</keyword>
<protein>
    <submittedName>
        <fullName evidence="5">Putative tigger transposable element-derived protein 1-like</fullName>
    </submittedName>
</protein>
<dbReference type="STRING" id="6689.A0A3R7PKV5"/>
<reference evidence="5 6" key="2">
    <citation type="submission" date="2019-01" db="EMBL/GenBank/DDBJ databases">
        <title>The decoding of complex shrimp genome reveals the adaptation for benthos swimmer, frequently molting mechanism and breeding impact on genome.</title>
        <authorList>
            <person name="Sun Y."/>
            <person name="Gao Y."/>
            <person name="Yu Y."/>
        </authorList>
    </citation>
    <scope>NUCLEOTIDE SEQUENCE [LARGE SCALE GENOMIC DNA]</scope>
    <source>
        <tissue evidence="5">Muscle</tissue>
    </source>
</reference>
<organism evidence="5 6">
    <name type="scientific">Penaeus vannamei</name>
    <name type="common">Whiteleg shrimp</name>
    <name type="synonym">Litopenaeus vannamei</name>
    <dbReference type="NCBI Taxonomy" id="6689"/>
    <lineage>
        <taxon>Eukaryota</taxon>
        <taxon>Metazoa</taxon>
        <taxon>Ecdysozoa</taxon>
        <taxon>Arthropoda</taxon>
        <taxon>Crustacea</taxon>
        <taxon>Multicrustacea</taxon>
        <taxon>Malacostraca</taxon>
        <taxon>Eumalacostraca</taxon>
        <taxon>Eucarida</taxon>
        <taxon>Decapoda</taxon>
        <taxon>Dendrobranchiata</taxon>
        <taxon>Penaeoidea</taxon>
        <taxon>Penaeidae</taxon>
        <taxon>Penaeus</taxon>
    </lineage>
</organism>
<dbReference type="SUPFAM" id="SSF46689">
    <property type="entry name" value="Homeodomain-like"/>
    <property type="match status" value="1"/>
</dbReference>
<evidence type="ECO:0000256" key="3">
    <source>
        <dbReference type="SAM" id="MobiDB-lite"/>
    </source>
</evidence>
<dbReference type="PROSITE" id="PS51253">
    <property type="entry name" value="HTH_CENPB"/>
    <property type="match status" value="1"/>
</dbReference>
<dbReference type="Proteomes" id="UP000283509">
    <property type="component" value="Unassembled WGS sequence"/>
</dbReference>
<dbReference type="Gene3D" id="1.10.10.60">
    <property type="entry name" value="Homeodomain-like"/>
    <property type="match status" value="1"/>
</dbReference>
<feature type="domain" description="HTH CENPB-type" evidence="4">
    <location>
        <begin position="78"/>
        <end position="158"/>
    </location>
</feature>
<dbReference type="AlphaFoldDB" id="A0A3R7PKV5"/>
<feature type="region of interest" description="Disordered" evidence="3">
    <location>
        <begin position="1"/>
        <end position="21"/>
    </location>
</feature>
<gene>
    <name evidence="5" type="ORF">C7M84_006338</name>
</gene>
<evidence type="ECO:0000313" key="6">
    <source>
        <dbReference type="Proteomes" id="UP000283509"/>
    </source>
</evidence>
<comment type="caution">
    <text evidence="5">The sequence shown here is derived from an EMBL/GenBank/DDBJ whole genome shotgun (WGS) entry which is preliminary data.</text>
</comment>
<evidence type="ECO:0000256" key="2">
    <source>
        <dbReference type="ARBA" id="ARBA00023125"/>
    </source>
</evidence>
<dbReference type="SMART" id="SM00674">
    <property type="entry name" value="CENPB"/>
    <property type="match status" value="1"/>
</dbReference>
<reference evidence="5 6" key="1">
    <citation type="submission" date="2018-04" db="EMBL/GenBank/DDBJ databases">
        <authorList>
            <person name="Zhang X."/>
            <person name="Yuan J."/>
            <person name="Li F."/>
            <person name="Xiang J."/>
        </authorList>
    </citation>
    <scope>NUCLEOTIDE SEQUENCE [LARGE SCALE GENOMIC DNA]</scope>
    <source>
        <tissue evidence="5">Muscle</tissue>
    </source>
</reference>
<dbReference type="PANTHER" id="PTHR19303">
    <property type="entry name" value="TRANSPOSON"/>
    <property type="match status" value="1"/>
</dbReference>
<keyword evidence="2" id="KW-0238">DNA-binding</keyword>
<dbReference type="InterPro" id="IPR004875">
    <property type="entry name" value="DDE_SF_endonuclease_dom"/>
</dbReference>
<dbReference type="EMBL" id="QCYY01001808">
    <property type="protein sequence ID" value="ROT75142.1"/>
    <property type="molecule type" value="Genomic_DNA"/>
</dbReference>
<dbReference type="PANTHER" id="PTHR19303:SF26">
    <property type="entry name" value="TIGGER TRANSPOSABLE ELEMENT-DERIVED PROTEIN 1"/>
    <property type="match status" value="1"/>
</dbReference>
<dbReference type="InterPro" id="IPR050863">
    <property type="entry name" value="CenT-Element_Derived"/>
</dbReference>
<evidence type="ECO:0000313" key="5">
    <source>
        <dbReference type="EMBL" id="ROT75142.1"/>
    </source>
</evidence>